<organism evidence="3 4">
    <name type="scientific">Brooklawnia propionicigenes</name>
    <dbReference type="NCBI Taxonomy" id="3041175"/>
    <lineage>
        <taxon>Bacteria</taxon>
        <taxon>Bacillati</taxon>
        <taxon>Actinomycetota</taxon>
        <taxon>Actinomycetes</taxon>
        <taxon>Propionibacteriales</taxon>
        <taxon>Propionibacteriaceae</taxon>
        <taxon>Brooklawnia</taxon>
    </lineage>
</organism>
<dbReference type="InterPro" id="IPR012338">
    <property type="entry name" value="Beta-lactam/transpept-like"/>
</dbReference>
<dbReference type="InterPro" id="IPR050491">
    <property type="entry name" value="AmpC-like"/>
</dbReference>
<dbReference type="Pfam" id="PF00144">
    <property type="entry name" value="Beta-lactamase"/>
    <property type="match status" value="1"/>
</dbReference>
<dbReference type="KEGG" id="broo:brsh051_26050"/>
<dbReference type="Proteomes" id="UP001431656">
    <property type="component" value="Chromosome"/>
</dbReference>
<dbReference type="SUPFAM" id="SSF56601">
    <property type="entry name" value="beta-lactamase/transpeptidase-like"/>
    <property type="match status" value="1"/>
</dbReference>
<feature type="transmembrane region" description="Helical" evidence="1">
    <location>
        <begin position="371"/>
        <end position="390"/>
    </location>
</feature>
<feature type="domain" description="Beta-lactamase-related" evidence="2">
    <location>
        <begin position="46"/>
        <end position="342"/>
    </location>
</feature>
<reference evidence="3" key="1">
    <citation type="journal article" date="2024" name="Int. J. Syst. Evol. Microbiol.">
        <title>Brooklawnia propionicigenes sp. nov., a facultatively anaerobic, propionate-producing bacterium isolated from a methanogenic reactor treating waste from cattle farms.</title>
        <authorList>
            <person name="Akita Y."/>
            <person name="Ueki A."/>
            <person name="Tonouchi A."/>
            <person name="Sugawara Y."/>
            <person name="Honma S."/>
            <person name="Kaku N."/>
            <person name="Ueki K."/>
        </authorList>
    </citation>
    <scope>NUCLEOTIDE SEQUENCE</scope>
    <source>
        <strain evidence="3">SH051</strain>
    </source>
</reference>
<evidence type="ECO:0000256" key="1">
    <source>
        <dbReference type="SAM" id="Phobius"/>
    </source>
</evidence>
<keyword evidence="1" id="KW-0472">Membrane</keyword>
<dbReference type="AlphaFoldDB" id="A0AAN0MIR4"/>
<dbReference type="PANTHER" id="PTHR46825:SF8">
    <property type="entry name" value="BETA-LACTAMASE-RELATED"/>
    <property type="match status" value="1"/>
</dbReference>
<feature type="transmembrane region" description="Helical" evidence="1">
    <location>
        <begin position="397"/>
        <end position="417"/>
    </location>
</feature>
<name>A0AAN0MIR4_9ACTN</name>
<keyword evidence="4" id="KW-1185">Reference proteome</keyword>
<dbReference type="Gene3D" id="3.40.710.10">
    <property type="entry name" value="DD-peptidase/beta-lactamase superfamily"/>
    <property type="match status" value="1"/>
</dbReference>
<keyword evidence="1" id="KW-0812">Transmembrane</keyword>
<evidence type="ECO:0000313" key="4">
    <source>
        <dbReference type="Proteomes" id="UP001431656"/>
    </source>
</evidence>
<proteinExistence type="predicted"/>
<feature type="transmembrane region" description="Helical" evidence="1">
    <location>
        <begin position="423"/>
        <end position="443"/>
    </location>
</feature>
<feature type="transmembrane region" description="Helical" evidence="1">
    <location>
        <begin position="455"/>
        <end position="478"/>
    </location>
</feature>
<dbReference type="PANTHER" id="PTHR46825">
    <property type="entry name" value="D-ALANYL-D-ALANINE-CARBOXYPEPTIDASE/ENDOPEPTIDASE AMPH"/>
    <property type="match status" value="1"/>
</dbReference>
<gene>
    <name evidence="3" type="ORF">brsh051_26050</name>
</gene>
<sequence length="488" mass="50032">MLLLIGALVGALMLLVLGPRPAALGTPTGDAVLARDATAALAPGTDFSAISVVRIRDGQPAWAGFGDVGADSRFEIGSLTKTFNGLLLADAAERGEVRLDDRLETHLAELAGTAAGSVTLEELAQHTSGLPNMAPMSTLRIIAEDLAGASYSAFGDATPQGIIEASKTIPLTSRGSWSYSNLGAALLGFALARAAGAPDWTTYVTQRLFTPLDMTETLVAATGAPAGDLLQPHNPNGNPMAPQTGTGYAPAGIGVTSTSTDLTKYAQALLSGTAPGMAALGPRIRIDSGALAGQQMGLAWVVSDADGHDVTWHNGMTGGMTSMLVVDRQAQAGVIVLGNRARDLTGAGLILLAGTDDPGIPAPPPVDGDTVAWVAVGIPLVLLFAFGAVRGRSRSRVLGQGLGAAGAVLLWGIAQPWDWAPPWTFGVALGVGVAGGVIAAMRWHRLPWLPPRRRAPAIIAFVLGVAWFCLMVGFAVYVGTLIPRTPAG</sequence>
<dbReference type="InterPro" id="IPR001466">
    <property type="entry name" value="Beta-lactam-related"/>
</dbReference>
<accession>A0AAN0MIR4</accession>
<dbReference type="EMBL" id="AP028056">
    <property type="protein sequence ID" value="BEH03324.1"/>
    <property type="molecule type" value="Genomic_DNA"/>
</dbReference>
<protein>
    <recommendedName>
        <fullName evidence="2">Beta-lactamase-related domain-containing protein</fullName>
    </recommendedName>
</protein>
<evidence type="ECO:0000259" key="2">
    <source>
        <dbReference type="Pfam" id="PF00144"/>
    </source>
</evidence>
<evidence type="ECO:0000313" key="3">
    <source>
        <dbReference type="EMBL" id="BEH03324.1"/>
    </source>
</evidence>
<keyword evidence="1" id="KW-1133">Transmembrane helix</keyword>